<organism evidence="3 4">
    <name type="scientific">Lysobacter niastensis</name>
    <dbReference type="NCBI Taxonomy" id="380629"/>
    <lineage>
        <taxon>Bacteria</taxon>
        <taxon>Pseudomonadati</taxon>
        <taxon>Pseudomonadota</taxon>
        <taxon>Gammaproteobacteria</taxon>
        <taxon>Lysobacterales</taxon>
        <taxon>Lysobacteraceae</taxon>
        <taxon>Lysobacter</taxon>
    </lineage>
</organism>
<keyword evidence="1" id="KW-0472">Membrane</keyword>
<dbReference type="Pfam" id="PF14341">
    <property type="entry name" value="PilX_N"/>
    <property type="match status" value="1"/>
</dbReference>
<keyword evidence="1" id="KW-1133">Transmembrane helix</keyword>
<dbReference type="RefSeq" id="WP_194929356.1">
    <property type="nucleotide sequence ID" value="NZ_JADLZT010000001.1"/>
</dbReference>
<dbReference type="InterPro" id="IPR025746">
    <property type="entry name" value="PilX_N_dom"/>
</dbReference>
<comment type="caution">
    <text evidence="3">The sequence shown here is derived from an EMBL/GenBank/DDBJ whole genome shotgun (WGS) entry which is preliminary data.</text>
</comment>
<name>A0ABS0B2Q1_9GAMM</name>
<feature type="transmembrane region" description="Helical" evidence="1">
    <location>
        <begin position="21"/>
        <end position="45"/>
    </location>
</feature>
<gene>
    <name evidence="3" type="ORF">IU514_01855</name>
</gene>
<evidence type="ECO:0000313" key="3">
    <source>
        <dbReference type="EMBL" id="MBF6022766.1"/>
    </source>
</evidence>
<sequence length="540" mass="55708">MNARNPSPARPGRRAQRGVTTLAITLILLAIVTVIVLFATNVAFFEQRTSTNQNRAVSTEQMAEYAVSLGGQYLNANRAVVVKTATGGWLTGGTRRWLACPSGTLAAGHPCLAERDPTRRAGMYYYDNDPTTTDVDGIPYSTLTASTGGILTGADSSSRFSGTTVLNALLCRVGPNATNPTVPECQLNPTAAGNVAVTLVATSQVAGESAAATVKETWATAMTMNPSAPVPLIASGLVEGLGNAQVVAAPNAGGYGVAASIWSPNDIDIGSSGASACGSGGLGSVSTCHLGEYLQNTPRTNLKTTCATSNNACGCPAVSASGVDFLSGHSQSTRKENLDILDRDGNCGTLPDITFFPRNPYDDPNDPTDDSLFEYIFDVDYVVAEGGTTVQTNCGSSGTENCAAYALTNDYNATVLPNCSSLNTSSSGIFYVTGDCDLNSTGSATASVILVVDGEVRINGNVDFFGMLFARSNDNTAEVRGNGNVKIFGSLVVEGDVNITGSIDLVYDSTSASGNAGGVIPDSVKFGRVTGSWLDSQTGI</sequence>
<keyword evidence="4" id="KW-1185">Reference proteome</keyword>
<evidence type="ECO:0000256" key="1">
    <source>
        <dbReference type="SAM" id="Phobius"/>
    </source>
</evidence>
<keyword evidence="1" id="KW-0812">Transmembrane</keyword>
<reference evidence="3 4" key="1">
    <citation type="submission" date="2020-11" db="EMBL/GenBank/DDBJ databases">
        <title>Draft Genome Sequence and Secondary Metabolite Biosynthetic Potential of the Lysobacter niastensis Type strain DSM 18481.</title>
        <authorList>
            <person name="Turrini P."/>
            <person name="Artuso I."/>
            <person name="Tescari M."/>
            <person name="Lugli G.A."/>
            <person name="Frangipani E."/>
            <person name="Ventura M."/>
            <person name="Visca P."/>
        </authorList>
    </citation>
    <scope>NUCLEOTIDE SEQUENCE [LARGE SCALE GENOMIC DNA]</scope>
    <source>
        <strain evidence="3 4">DSM 18481</strain>
    </source>
</reference>
<proteinExistence type="predicted"/>
<protein>
    <recommendedName>
        <fullName evidence="2">Type 4 fimbrial biogenesis protein PilX N-terminal domain-containing protein</fullName>
    </recommendedName>
</protein>
<dbReference type="Proteomes" id="UP001429984">
    <property type="component" value="Unassembled WGS sequence"/>
</dbReference>
<evidence type="ECO:0000259" key="2">
    <source>
        <dbReference type="Pfam" id="PF14341"/>
    </source>
</evidence>
<evidence type="ECO:0000313" key="4">
    <source>
        <dbReference type="Proteomes" id="UP001429984"/>
    </source>
</evidence>
<dbReference type="EMBL" id="JADLZT010000001">
    <property type="protein sequence ID" value="MBF6022766.1"/>
    <property type="molecule type" value="Genomic_DNA"/>
</dbReference>
<accession>A0ABS0B2Q1</accession>
<feature type="domain" description="Type 4 fimbrial biogenesis protein PilX N-terminal" evidence="2">
    <location>
        <begin position="17"/>
        <end position="67"/>
    </location>
</feature>